<dbReference type="OrthoDB" id="31371at2157"/>
<dbReference type="InterPro" id="IPR005110">
    <property type="entry name" value="MoeA_linker/N"/>
</dbReference>
<dbReference type="InterPro" id="IPR036135">
    <property type="entry name" value="MoeA_linker/N_sf"/>
</dbReference>
<dbReference type="Gene3D" id="2.170.190.11">
    <property type="entry name" value="Molybdopterin biosynthesis moea protein, domain 3"/>
    <property type="match status" value="1"/>
</dbReference>
<dbReference type="RefSeq" id="WP_174448838.1">
    <property type="nucleotide sequence ID" value="NZ_AP018732.1"/>
</dbReference>
<dbReference type="Gene3D" id="2.40.340.10">
    <property type="entry name" value="MoeA, C-terminal, domain IV"/>
    <property type="match status" value="1"/>
</dbReference>
<dbReference type="EMBL" id="AP018732">
    <property type="protein sequence ID" value="BBE42627.1"/>
    <property type="molecule type" value="Genomic_DNA"/>
</dbReference>
<accession>A0A4P2VF40</accession>
<dbReference type="Gene3D" id="3.90.105.10">
    <property type="entry name" value="Molybdopterin biosynthesis moea protein, domain 2"/>
    <property type="match status" value="1"/>
</dbReference>
<proteinExistence type="predicted"/>
<sequence length="404" mass="43651">MLGVREGLERISACLRPVPRVGDVRIWDAAGLVLEDDVRAPEDYPPVPKAEYDGYAVRSADTPGELRVVGSAPLGTRAPDIELGEALYVTTGAYLPSYLDAVVPQEDAQVVERGGSTYIRVEERVEPWSYVDPPGYHARRGDVMVNSGRVLTRLDVVALASLGVDAVPARRRVRVRSLSVGSELSPDRETSPSSLLRRGVIPESNSMLLAWYLELRAPFAELVGSAVLPDDPAVISREAERALEDADVLVTFGGSGPSSVDFTRRLVESADCSAGDFRMKPGKPAKLAALDGKLIAVLPGHPLAALHATTRLLDPLMHVIAGAVERPWPSKRAVLKEELPERKRGFSQQYLVKLSGGERGDVATIIYRHGTGVTSKLAGVDALLNLDEDEVPRPGDYVDVDMVL</sequence>
<name>A0A4P2VF40_9ARCH</name>
<dbReference type="SMART" id="SM00852">
    <property type="entry name" value="MoCF_biosynth"/>
    <property type="match status" value="1"/>
</dbReference>
<dbReference type="InterPro" id="IPR036425">
    <property type="entry name" value="MoaB/Mog-like_dom_sf"/>
</dbReference>
<dbReference type="PANTHER" id="PTHR10192:SF19">
    <property type="entry name" value="MOLYBDOPTERIN BIOSYNTHESIS PROTEIN MJ0666-RELATED"/>
    <property type="match status" value="1"/>
</dbReference>
<dbReference type="Pfam" id="PF03453">
    <property type="entry name" value="MoeA_N"/>
    <property type="match status" value="1"/>
</dbReference>
<dbReference type="GO" id="GO:0061599">
    <property type="term" value="F:molybdopterin molybdotransferase activity"/>
    <property type="evidence" value="ECO:0007669"/>
    <property type="project" value="TreeGrafter"/>
</dbReference>
<dbReference type="InterPro" id="IPR036688">
    <property type="entry name" value="MoeA_C_domain_IV_sf"/>
</dbReference>
<dbReference type="KEGG" id="ccai:NAS2_1238"/>
<reference evidence="2 3" key="1">
    <citation type="journal article" date="2019" name="ISME J.">
        <title>Isolation and characterization of a thermophilic sulfur- and iron-reducing thaumarchaeote from a terrestrial acidic hot spring.</title>
        <authorList>
            <person name="Kato S."/>
            <person name="Itoh T."/>
            <person name="Yuki M."/>
            <person name="Nagamori M."/>
            <person name="Ohnishi M."/>
            <person name="Uematsu K."/>
            <person name="Suzuki K."/>
            <person name="Takashina T."/>
            <person name="Ohkuma M."/>
        </authorList>
    </citation>
    <scope>NUCLEOTIDE SEQUENCE [LARGE SCALE GENOMIC DNA]</scope>
    <source>
        <strain evidence="2 3">NAS-02</strain>
    </source>
</reference>
<evidence type="ECO:0000259" key="1">
    <source>
        <dbReference type="SMART" id="SM00852"/>
    </source>
</evidence>
<dbReference type="Pfam" id="PF00994">
    <property type="entry name" value="MoCF_biosynth"/>
    <property type="match status" value="1"/>
</dbReference>
<dbReference type="SUPFAM" id="SSF63882">
    <property type="entry name" value="MoeA N-terminal region -like"/>
    <property type="match status" value="1"/>
</dbReference>
<dbReference type="Gene3D" id="3.40.980.10">
    <property type="entry name" value="MoaB/Mog-like domain"/>
    <property type="match status" value="1"/>
</dbReference>
<dbReference type="GeneID" id="55585050"/>
<feature type="domain" description="MoaB/Mog" evidence="1">
    <location>
        <begin position="176"/>
        <end position="319"/>
    </location>
</feature>
<organism evidence="2 3">
    <name type="scientific">Conexivisphaera calida</name>
    <dbReference type="NCBI Taxonomy" id="1874277"/>
    <lineage>
        <taxon>Archaea</taxon>
        <taxon>Nitrososphaerota</taxon>
        <taxon>Conexivisphaeria</taxon>
        <taxon>Conexivisphaerales</taxon>
        <taxon>Conexivisphaeraceae</taxon>
        <taxon>Conexivisphaera</taxon>
    </lineage>
</organism>
<dbReference type="SUPFAM" id="SSF53218">
    <property type="entry name" value="Molybdenum cofactor biosynthesis proteins"/>
    <property type="match status" value="1"/>
</dbReference>
<evidence type="ECO:0000313" key="3">
    <source>
        <dbReference type="Proteomes" id="UP000509448"/>
    </source>
</evidence>
<dbReference type="AlphaFoldDB" id="A0A4P2VF40"/>
<dbReference type="GO" id="GO:0005737">
    <property type="term" value="C:cytoplasm"/>
    <property type="evidence" value="ECO:0007669"/>
    <property type="project" value="TreeGrafter"/>
</dbReference>
<dbReference type="InterPro" id="IPR001453">
    <property type="entry name" value="MoaB/Mog_dom"/>
</dbReference>
<dbReference type="CDD" id="cd00887">
    <property type="entry name" value="MoeA"/>
    <property type="match status" value="1"/>
</dbReference>
<evidence type="ECO:0000313" key="2">
    <source>
        <dbReference type="EMBL" id="BBE42627.1"/>
    </source>
</evidence>
<protein>
    <submittedName>
        <fullName evidence="2">Molybdopterin biosynthesis protein MoeA</fullName>
    </submittedName>
</protein>
<keyword evidence="3" id="KW-1185">Reference proteome</keyword>
<dbReference type="GO" id="GO:0006777">
    <property type="term" value="P:Mo-molybdopterin cofactor biosynthetic process"/>
    <property type="evidence" value="ECO:0007669"/>
    <property type="project" value="TreeGrafter"/>
</dbReference>
<dbReference type="Proteomes" id="UP000509448">
    <property type="component" value="Chromosome"/>
</dbReference>
<gene>
    <name evidence="2" type="ORF">NAS2_1238</name>
</gene>
<dbReference type="PANTHER" id="PTHR10192">
    <property type="entry name" value="MOLYBDOPTERIN BIOSYNTHESIS PROTEIN"/>
    <property type="match status" value="1"/>
</dbReference>
<dbReference type="InterPro" id="IPR038987">
    <property type="entry name" value="MoeA-like"/>
</dbReference>